<proteinExistence type="predicted"/>
<dbReference type="RefSeq" id="WP_019431748.1">
    <property type="nucleotide sequence ID" value="NZ_CP054938.1"/>
</dbReference>
<dbReference type="Pfam" id="PF05685">
    <property type="entry name" value="Uma2"/>
    <property type="match status" value="1"/>
</dbReference>
<dbReference type="Proteomes" id="UP000198873">
    <property type="component" value="Unassembled WGS sequence"/>
</dbReference>
<dbReference type="STRING" id="1176198.SAMN05444716_101208"/>
<sequence length="211" mass="23260">MTVTLPERDLGTDQQHRAPRLDRRKVSDAEFMAGVIETTFDDLDATAPPGWRVELIEGNIYTVPPANGDHEEIVSELLEQLAGRKDKALRMRTGVGLRIPGNAPADRVVPDLVVAPRGVFKNSEQYHDPAPVLLVCEVTSPSTADKDRGRKLGSYARAGIPSFLLIDREKSLVTLFSRPRNGRYLDTVSKALGEPLPLPEPFGFTLDTSEF</sequence>
<feature type="domain" description="Putative restriction endonuclease" evidence="2">
    <location>
        <begin position="40"/>
        <end position="208"/>
    </location>
</feature>
<evidence type="ECO:0000313" key="4">
    <source>
        <dbReference type="Proteomes" id="UP000198873"/>
    </source>
</evidence>
<accession>A0A1I6P1F1</accession>
<dbReference type="InterPro" id="IPR008538">
    <property type="entry name" value="Uma2"/>
</dbReference>
<dbReference type="EMBL" id="FPAB01000001">
    <property type="protein sequence ID" value="SFS34039.1"/>
    <property type="molecule type" value="Genomic_DNA"/>
</dbReference>
<dbReference type="GO" id="GO:0004519">
    <property type="term" value="F:endonuclease activity"/>
    <property type="evidence" value="ECO:0007669"/>
    <property type="project" value="UniProtKB-KW"/>
</dbReference>
<dbReference type="AlphaFoldDB" id="A0A1I6P1F1"/>
<protein>
    <submittedName>
        <fullName evidence="3">Endonuclease, Uma2 family (Restriction endonuclease fold)</fullName>
    </submittedName>
</protein>
<gene>
    <name evidence="3" type="ORF">SAMN05444716_101208</name>
</gene>
<name>A0A1I6P1F1_9ACTN</name>
<keyword evidence="3" id="KW-0255">Endonuclease</keyword>
<keyword evidence="4" id="KW-1185">Reference proteome</keyword>
<keyword evidence="3" id="KW-0540">Nuclease</keyword>
<dbReference type="PANTHER" id="PTHR35400:SF3">
    <property type="entry name" value="SLL1072 PROTEIN"/>
    <property type="match status" value="1"/>
</dbReference>
<evidence type="ECO:0000256" key="1">
    <source>
        <dbReference type="SAM" id="MobiDB-lite"/>
    </source>
</evidence>
<dbReference type="InterPro" id="IPR011335">
    <property type="entry name" value="Restrct_endonuc-II-like"/>
</dbReference>
<dbReference type="InterPro" id="IPR012296">
    <property type="entry name" value="Nuclease_put_TT1808"/>
</dbReference>
<dbReference type="CDD" id="cd06260">
    <property type="entry name" value="DUF820-like"/>
    <property type="match status" value="1"/>
</dbReference>
<feature type="region of interest" description="Disordered" evidence="1">
    <location>
        <begin position="1"/>
        <end position="20"/>
    </location>
</feature>
<dbReference type="SUPFAM" id="SSF52980">
    <property type="entry name" value="Restriction endonuclease-like"/>
    <property type="match status" value="1"/>
</dbReference>
<organism evidence="3 4">
    <name type="scientific">Streptomyces harbinensis</name>
    <dbReference type="NCBI Taxonomy" id="1176198"/>
    <lineage>
        <taxon>Bacteria</taxon>
        <taxon>Bacillati</taxon>
        <taxon>Actinomycetota</taxon>
        <taxon>Actinomycetes</taxon>
        <taxon>Kitasatosporales</taxon>
        <taxon>Streptomycetaceae</taxon>
        <taxon>Streptomyces</taxon>
    </lineage>
</organism>
<keyword evidence="3" id="KW-0378">Hydrolase</keyword>
<evidence type="ECO:0000259" key="2">
    <source>
        <dbReference type="Pfam" id="PF05685"/>
    </source>
</evidence>
<reference evidence="4" key="1">
    <citation type="submission" date="2016-10" db="EMBL/GenBank/DDBJ databases">
        <authorList>
            <person name="Varghese N."/>
            <person name="Submissions S."/>
        </authorList>
    </citation>
    <scope>NUCLEOTIDE SEQUENCE [LARGE SCALE GENOMIC DNA]</scope>
    <source>
        <strain evidence="4">CGMCC 4.7047</strain>
    </source>
</reference>
<evidence type="ECO:0000313" key="3">
    <source>
        <dbReference type="EMBL" id="SFS34039.1"/>
    </source>
</evidence>
<dbReference type="PANTHER" id="PTHR35400">
    <property type="entry name" value="SLR1083 PROTEIN"/>
    <property type="match status" value="1"/>
</dbReference>
<dbReference type="Gene3D" id="3.90.1570.10">
    <property type="entry name" value="tt1808, chain A"/>
    <property type="match status" value="1"/>
</dbReference>